<evidence type="ECO:0000313" key="6">
    <source>
        <dbReference type="Proteomes" id="UP001500851"/>
    </source>
</evidence>
<feature type="domain" description="HTH gntR-type" evidence="4">
    <location>
        <begin position="20"/>
        <end position="87"/>
    </location>
</feature>
<evidence type="ECO:0000256" key="1">
    <source>
        <dbReference type="ARBA" id="ARBA00023015"/>
    </source>
</evidence>
<dbReference type="EMBL" id="BAAAOB010000004">
    <property type="protein sequence ID" value="GAA1795963.1"/>
    <property type="molecule type" value="Genomic_DNA"/>
</dbReference>
<dbReference type="InterPro" id="IPR036390">
    <property type="entry name" value="WH_DNA-bd_sf"/>
</dbReference>
<name>A0ABP4XVC7_9MICO</name>
<dbReference type="PANTHER" id="PTHR43537:SF24">
    <property type="entry name" value="GLUCONATE OPERON TRANSCRIPTIONAL REPRESSOR"/>
    <property type="match status" value="1"/>
</dbReference>
<dbReference type="InterPro" id="IPR011711">
    <property type="entry name" value="GntR_C"/>
</dbReference>
<dbReference type="SMART" id="SM00345">
    <property type="entry name" value="HTH_GNTR"/>
    <property type="match status" value="1"/>
</dbReference>
<dbReference type="PROSITE" id="PS50949">
    <property type="entry name" value="HTH_GNTR"/>
    <property type="match status" value="1"/>
</dbReference>
<dbReference type="InterPro" id="IPR036388">
    <property type="entry name" value="WH-like_DNA-bd_sf"/>
</dbReference>
<organism evidence="5 6">
    <name type="scientific">Leucobacter iarius</name>
    <dbReference type="NCBI Taxonomy" id="333963"/>
    <lineage>
        <taxon>Bacteria</taxon>
        <taxon>Bacillati</taxon>
        <taxon>Actinomycetota</taxon>
        <taxon>Actinomycetes</taxon>
        <taxon>Micrococcales</taxon>
        <taxon>Microbacteriaceae</taxon>
        <taxon>Leucobacter</taxon>
    </lineage>
</organism>
<proteinExistence type="predicted"/>
<evidence type="ECO:0000313" key="5">
    <source>
        <dbReference type="EMBL" id="GAA1795963.1"/>
    </source>
</evidence>
<dbReference type="Pfam" id="PF07729">
    <property type="entry name" value="FCD"/>
    <property type="match status" value="1"/>
</dbReference>
<dbReference type="PANTHER" id="PTHR43537">
    <property type="entry name" value="TRANSCRIPTIONAL REGULATOR, GNTR FAMILY"/>
    <property type="match status" value="1"/>
</dbReference>
<evidence type="ECO:0000256" key="3">
    <source>
        <dbReference type="ARBA" id="ARBA00023163"/>
    </source>
</evidence>
<dbReference type="SUPFAM" id="SSF48008">
    <property type="entry name" value="GntR ligand-binding domain-like"/>
    <property type="match status" value="1"/>
</dbReference>
<keyword evidence="3" id="KW-0804">Transcription</keyword>
<dbReference type="SUPFAM" id="SSF46785">
    <property type="entry name" value="Winged helix' DNA-binding domain"/>
    <property type="match status" value="1"/>
</dbReference>
<dbReference type="RefSeq" id="WP_344032909.1">
    <property type="nucleotide sequence ID" value="NZ_BAAAOB010000004.1"/>
</dbReference>
<reference evidence="6" key="1">
    <citation type="journal article" date="2019" name="Int. J. Syst. Evol. Microbiol.">
        <title>The Global Catalogue of Microorganisms (GCM) 10K type strain sequencing project: providing services to taxonomists for standard genome sequencing and annotation.</title>
        <authorList>
            <consortium name="The Broad Institute Genomics Platform"/>
            <consortium name="The Broad Institute Genome Sequencing Center for Infectious Disease"/>
            <person name="Wu L."/>
            <person name="Ma J."/>
        </authorList>
    </citation>
    <scope>NUCLEOTIDE SEQUENCE [LARGE SCALE GENOMIC DNA]</scope>
    <source>
        <strain evidence="6">JCM 14736</strain>
    </source>
</reference>
<dbReference type="InterPro" id="IPR008920">
    <property type="entry name" value="TF_FadR/GntR_C"/>
</dbReference>
<protein>
    <submittedName>
        <fullName evidence="5">GntR family transcriptional regulator</fullName>
    </submittedName>
</protein>
<dbReference type="Gene3D" id="1.10.10.10">
    <property type="entry name" value="Winged helix-like DNA-binding domain superfamily/Winged helix DNA-binding domain"/>
    <property type="match status" value="1"/>
</dbReference>
<dbReference type="Gene3D" id="1.20.120.530">
    <property type="entry name" value="GntR ligand-binding domain-like"/>
    <property type="match status" value="1"/>
</dbReference>
<keyword evidence="6" id="KW-1185">Reference proteome</keyword>
<comment type="caution">
    <text evidence="5">The sequence shown here is derived from an EMBL/GenBank/DDBJ whole genome shotgun (WGS) entry which is preliminary data.</text>
</comment>
<dbReference type="Proteomes" id="UP001500851">
    <property type="component" value="Unassembled WGS sequence"/>
</dbReference>
<dbReference type="Pfam" id="PF00392">
    <property type="entry name" value="GntR"/>
    <property type="match status" value="1"/>
</dbReference>
<evidence type="ECO:0000259" key="4">
    <source>
        <dbReference type="PROSITE" id="PS50949"/>
    </source>
</evidence>
<accession>A0ABP4XVC7</accession>
<keyword evidence="1" id="KW-0805">Transcription regulation</keyword>
<dbReference type="InterPro" id="IPR000524">
    <property type="entry name" value="Tscrpt_reg_HTH_GntR"/>
</dbReference>
<keyword evidence="2" id="KW-0238">DNA-binding</keyword>
<gene>
    <name evidence="5" type="ORF">GCM10009768_26260</name>
</gene>
<sequence length="222" mass="24634">MATHWHMHVLKKPSATATRRLLRDEVRNSLWETIISGQLLLGARLEVTAIQEWLGVSRTPARQAIDALVAEGFIETAAHSYTRVVKPDPDEGAFTLDTVGALMSAMTRRAIPRFSAKAREKTAVLADRVRDASLAEDRKALGQTASDLFSVVYRECGNPVLQNVWKSTGEGLAYRLAVAMEHEAIEWDRQAELYGRLAAAIRADDAEEAGRIVEETHALRMK</sequence>
<evidence type="ECO:0000256" key="2">
    <source>
        <dbReference type="ARBA" id="ARBA00023125"/>
    </source>
</evidence>